<evidence type="ECO:0000256" key="2">
    <source>
        <dbReference type="ARBA" id="ARBA00022729"/>
    </source>
</evidence>
<dbReference type="PANTHER" id="PTHR43649">
    <property type="entry name" value="ARABINOSE-BINDING PROTEIN-RELATED"/>
    <property type="match status" value="1"/>
</dbReference>
<keyword evidence="5" id="KW-0449">Lipoprotein</keyword>
<evidence type="ECO:0000256" key="7">
    <source>
        <dbReference type="SAM" id="SignalP"/>
    </source>
</evidence>
<name>A0ABT9U7A9_PAEHA</name>
<dbReference type="SUPFAM" id="SSF53850">
    <property type="entry name" value="Periplasmic binding protein-like II"/>
    <property type="match status" value="1"/>
</dbReference>
<dbReference type="CDD" id="cd13580">
    <property type="entry name" value="PBP2_AlgQ_like_1"/>
    <property type="match status" value="1"/>
</dbReference>
<evidence type="ECO:0000256" key="1">
    <source>
        <dbReference type="ARBA" id="ARBA00022475"/>
    </source>
</evidence>
<evidence type="ECO:0000256" key="5">
    <source>
        <dbReference type="ARBA" id="ARBA00023288"/>
    </source>
</evidence>
<dbReference type="Gene3D" id="3.40.190.10">
    <property type="entry name" value="Periplasmic binding protein-like II"/>
    <property type="match status" value="2"/>
</dbReference>
<accession>A0ABT9U7A9</accession>
<evidence type="ECO:0000313" key="10">
    <source>
        <dbReference type="Proteomes" id="UP001229346"/>
    </source>
</evidence>
<comment type="caution">
    <text evidence="9">The sequence shown here is derived from an EMBL/GenBank/DDBJ whole genome shotgun (WGS) entry which is preliminary data.</text>
</comment>
<evidence type="ECO:0000259" key="8">
    <source>
        <dbReference type="PROSITE" id="PS50206"/>
    </source>
</evidence>
<dbReference type="InterPro" id="IPR050490">
    <property type="entry name" value="Bact_solute-bd_prot1"/>
</dbReference>
<dbReference type="PROSITE" id="PS50206">
    <property type="entry name" value="RHODANESE_3"/>
    <property type="match status" value="1"/>
</dbReference>
<dbReference type="Proteomes" id="UP001229346">
    <property type="component" value="Unassembled WGS sequence"/>
</dbReference>
<dbReference type="InterPro" id="IPR006059">
    <property type="entry name" value="SBP"/>
</dbReference>
<gene>
    <name evidence="9" type="ORF">J2T15_005002</name>
</gene>
<keyword evidence="3" id="KW-0472">Membrane</keyword>
<feature type="region of interest" description="Disordered" evidence="6">
    <location>
        <begin position="29"/>
        <end position="49"/>
    </location>
</feature>
<keyword evidence="4" id="KW-0564">Palmitate</keyword>
<evidence type="ECO:0000313" key="9">
    <source>
        <dbReference type="EMBL" id="MDQ0115535.1"/>
    </source>
</evidence>
<keyword evidence="1" id="KW-1003">Cell membrane</keyword>
<sequence length="505" mass="55562">MNRRHRNRRLAKAGVLLAAIALSVTACGGNNEESPKSSNGSGGAQGPLQLTMMLPTYNPEQMPADSSVLKMLEEKTGTKLSVSWVPSSTYTDKLSATVASGELPKTFVALEAKASFIVNAARSGMFWEVGPYLKNYPNLSKMSEIVLNNISIDGKVYGLYRERDLARFGLMIRQDWLSNLGIQTPKNVDELYNVLKAFASGDPDKNGKHDTIGLAVGMQGNNIAGFKDILVYMGGPNEWELQEGKLVPAHMTQAYMDTMKFYKKLYDEKIINQDFAIVQDGRSVMNKGQAGLWIDNMLDGKAIEDNIKKVDPNAKMNLVNRISGPKGDRTRAGSGYLGMYMIPKTSVKTEAELEQILAYFDKVSEKDNQNLMKYGIEGKQYTLENGAYTPNSDPKVRAEITDGNQFMILQDGVVNYGTELEQLSTKLFQDNATIAVTNPAAPFISNTEIEKGKELSKIIADATVKFIMGSVNEDDWTGAVDQWLQSGGSKVIEEMNAEYAKLAGK</sequence>
<keyword evidence="10" id="KW-1185">Reference proteome</keyword>
<evidence type="ECO:0000256" key="6">
    <source>
        <dbReference type="SAM" id="MobiDB-lite"/>
    </source>
</evidence>
<proteinExistence type="predicted"/>
<feature type="domain" description="Rhodanese" evidence="8">
    <location>
        <begin position="224"/>
        <end position="248"/>
    </location>
</feature>
<dbReference type="InterPro" id="IPR001763">
    <property type="entry name" value="Rhodanese-like_dom"/>
</dbReference>
<dbReference type="PANTHER" id="PTHR43649:SF33">
    <property type="entry name" value="POLYGALACTURONAN_RHAMNOGALACTURONAN-BINDING PROTEIN YTCQ"/>
    <property type="match status" value="1"/>
</dbReference>
<dbReference type="RefSeq" id="WP_307207264.1">
    <property type="nucleotide sequence ID" value="NZ_JAUSSU010000011.1"/>
</dbReference>
<evidence type="ECO:0000256" key="3">
    <source>
        <dbReference type="ARBA" id="ARBA00023136"/>
    </source>
</evidence>
<organism evidence="9 10">
    <name type="scientific">Paenibacillus harenae</name>
    <dbReference type="NCBI Taxonomy" id="306543"/>
    <lineage>
        <taxon>Bacteria</taxon>
        <taxon>Bacillati</taxon>
        <taxon>Bacillota</taxon>
        <taxon>Bacilli</taxon>
        <taxon>Bacillales</taxon>
        <taxon>Paenibacillaceae</taxon>
        <taxon>Paenibacillus</taxon>
    </lineage>
</organism>
<dbReference type="EMBL" id="JAUSSU010000011">
    <property type="protein sequence ID" value="MDQ0115535.1"/>
    <property type="molecule type" value="Genomic_DNA"/>
</dbReference>
<evidence type="ECO:0000256" key="4">
    <source>
        <dbReference type="ARBA" id="ARBA00023139"/>
    </source>
</evidence>
<dbReference type="Pfam" id="PF01547">
    <property type="entry name" value="SBP_bac_1"/>
    <property type="match status" value="1"/>
</dbReference>
<keyword evidence="2 7" id="KW-0732">Signal</keyword>
<dbReference type="PROSITE" id="PS51257">
    <property type="entry name" value="PROKAR_LIPOPROTEIN"/>
    <property type="match status" value="1"/>
</dbReference>
<feature type="signal peptide" evidence="7">
    <location>
        <begin position="1"/>
        <end position="28"/>
    </location>
</feature>
<protein>
    <submittedName>
        <fullName evidence="9">Aldouronate transport system substrate-binding protein</fullName>
    </submittedName>
</protein>
<feature type="chain" id="PRO_5045055590" evidence="7">
    <location>
        <begin position="29"/>
        <end position="505"/>
    </location>
</feature>
<reference evidence="9 10" key="1">
    <citation type="submission" date="2023-07" db="EMBL/GenBank/DDBJ databases">
        <title>Sorghum-associated microbial communities from plants grown in Nebraska, USA.</title>
        <authorList>
            <person name="Schachtman D."/>
        </authorList>
    </citation>
    <scope>NUCLEOTIDE SEQUENCE [LARGE SCALE GENOMIC DNA]</scope>
    <source>
        <strain evidence="9 10">CC482</strain>
    </source>
</reference>